<dbReference type="RefSeq" id="WP_141429870.1">
    <property type="nucleotide sequence ID" value="NZ_AP019736.1"/>
</dbReference>
<keyword evidence="3 5" id="KW-1133">Transmembrane helix</keyword>
<dbReference type="OrthoDB" id="1120520at2"/>
<reference evidence="8" key="1">
    <citation type="submission" date="2019-06" db="EMBL/GenBank/DDBJ databases">
        <title>Alistipes onderdonkii subsp. vulgaris subsp. nov., Alistipes dispar sp. nov. and Alistipes communis sp. nov., isolated from human faeces, and creation of Alistipes onderdonkii subsp. onderdonkii subsp. nov.</title>
        <authorList>
            <person name="Sakamoto M."/>
            <person name="Ikeyama N."/>
            <person name="Ogata Y."/>
            <person name="Suda W."/>
            <person name="Iino T."/>
            <person name="Hattori M."/>
            <person name="Ohkuma M."/>
        </authorList>
    </citation>
    <scope>NUCLEOTIDE SEQUENCE [LARGE SCALE GENOMIC DNA]</scope>
    <source>
        <strain evidence="8">5CPEGH6</strain>
    </source>
</reference>
<dbReference type="Gene3D" id="2.40.50.140">
    <property type="entry name" value="Nucleic acid-binding proteins"/>
    <property type="match status" value="1"/>
</dbReference>
<evidence type="ECO:0000256" key="3">
    <source>
        <dbReference type="ARBA" id="ARBA00022989"/>
    </source>
</evidence>
<keyword evidence="4 5" id="KW-0472">Membrane</keyword>
<evidence type="ECO:0000256" key="5">
    <source>
        <dbReference type="SAM" id="Phobius"/>
    </source>
</evidence>
<evidence type="ECO:0000259" key="6">
    <source>
        <dbReference type="Pfam" id="PF01957"/>
    </source>
</evidence>
<feature type="transmembrane region" description="Helical" evidence="5">
    <location>
        <begin position="6"/>
        <end position="24"/>
    </location>
</feature>
<accession>A0A4Y1X5K7</accession>
<dbReference type="AlphaFoldDB" id="A0A4Y1X5K7"/>
<name>A0A4Y1X5K7_9BACT</name>
<dbReference type="PANTHER" id="PTHR33507">
    <property type="entry name" value="INNER MEMBRANE PROTEIN YBBJ"/>
    <property type="match status" value="1"/>
</dbReference>
<sequence>MELFYIILLIFFGLLFLVAELVLLPGVTVGAALALLCDGCAVWLAFRDFGTGGGAAAIVAVLLLSLLVTVVSLRAKTWQRFSLRQQIRSSSTPVSPAEELHIGDRGTTLSRLSPMGRVEIGGRAYEAKSAVGYVDPQREVEVVGFENFSVVVKIVKQ</sequence>
<gene>
    <name evidence="7" type="ORF">A5CPEGH6_23740</name>
</gene>
<keyword evidence="2 5" id="KW-0812">Transmembrane</keyword>
<evidence type="ECO:0000313" key="7">
    <source>
        <dbReference type="EMBL" id="BBL07736.1"/>
    </source>
</evidence>
<keyword evidence="8" id="KW-1185">Reference proteome</keyword>
<dbReference type="GO" id="GO:0005886">
    <property type="term" value="C:plasma membrane"/>
    <property type="evidence" value="ECO:0007669"/>
    <property type="project" value="TreeGrafter"/>
</dbReference>
<protein>
    <recommendedName>
        <fullName evidence="6">NfeD-like C-terminal domain-containing protein</fullName>
    </recommendedName>
</protein>
<organism evidence="7 8">
    <name type="scientific">Alistipes dispar</name>
    <dbReference type="NCBI Taxonomy" id="2585119"/>
    <lineage>
        <taxon>Bacteria</taxon>
        <taxon>Pseudomonadati</taxon>
        <taxon>Bacteroidota</taxon>
        <taxon>Bacteroidia</taxon>
        <taxon>Bacteroidales</taxon>
        <taxon>Rikenellaceae</taxon>
        <taxon>Alistipes</taxon>
    </lineage>
</organism>
<dbReference type="KEGG" id="ada:A5CPEGH6_23740"/>
<evidence type="ECO:0000256" key="1">
    <source>
        <dbReference type="ARBA" id="ARBA00004141"/>
    </source>
</evidence>
<feature type="transmembrane region" description="Helical" evidence="5">
    <location>
        <begin position="52"/>
        <end position="75"/>
    </location>
</feature>
<dbReference type="EMBL" id="AP019736">
    <property type="protein sequence ID" value="BBL07736.1"/>
    <property type="molecule type" value="Genomic_DNA"/>
</dbReference>
<proteinExistence type="predicted"/>
<comment type="subcellular location">
    <subcellularLocation>
        <location evidence="1">Membrane</location>
        <topology evidence="1">Multi-pass membrane protein</topology>
    </subcellularLocation>
</comment>
<dbReference type="Pfam" id="PF01957">
    <property type="entry name" value="NfeD"/>
    <property type="match status" value="1"/>
</dbReference>
<evidence type="ECO:0000313" key="8">
    <source>
        <dbReference type="Proteomes" id="UP000319374"/>
    </source>
</evidence>
<dbReference type="InterPro" id="IPR052165">
    <property type="entry name" value="Membrane_assoc_protease"/>
</dbReference>
<evidence type="ECO:0000256" key="4">
    <source>
        <dbReference type="ARBA" id="ARBA00023136"/>
    </source>
</evidence>
<evidence type="ECO:0000256" key="2">
    <source>
        <dbReference type="ARBA" id="ARBA00022692"/>
    </source>
</evidence>
<dbReference type="PANTHER" id="PTHR33507:SF3">
    <property type="entry name" value="INNER MEMBRANE PROTEIN YBBJ"/>
    <property type="match status" value="1"/>
</dbReference>
<dbReference type="InterPro" id="IPR012340">
    <property type="entry name" value="NA-bd_OB-fold"/>
</dbReference>
<dbReference type="InterPro" id="IPR002810">
    <property type="entry name" value="NfeD-like_C"/>
</dbReference>
<dbReference type="Proteomes" id="UP000319374">
    <property type="component" value="Chromosome"/>
</dbReference>
<feature type="domain" description="NfeD-like C-terminal" evidence="6">
    <location>
        <begin position="99"/>
        <end position="153"/>
    </location>
</feature>
<dbReference type="GeneID" id="98674358"/>